<name>A0A9D4KEU0_DREPO</name>
<organism evidence="3 4">
    <name type="scientific">Dreissena polymorpha</name>
    <name type="common">Zebra mussel</name>
    <name type="synonym">Mytilus polymorpha</name>
    <dbReference type="NCBI Taxonomy" id="45954"/>
    <lineage>
        <taxon>Eukaryota</taxon>
        <taxon>Metazoa</taxon>
        <taxon>Spiralia</taxon>
        <taxon>Lophotrochozoa</taxon>
        <taxon>Mollusca</taxon>
        <taxon>Bivalvia</taxon>
        <taxon>Autobranchia</taxon>
        <taxon>Heteroconchia</taxon>
        <taxon>Euheterodonta</taxon>
        <taxon>Imparidentia</taxon>
        <taxon>Neoheterodontei</taxon>
        <taxon>Myida</taxon>
        <taxon>Dreissenoidea</taxon>
        <taxon>Dreissenidae</taxon>
        <taxon>Dreissena</taxon>
    </lineage>
</organism>
<dbReference type="AlphaFoldDB" id="A0A9D4KEU0"/>
<accession>A0A9D4KEU0</accession>
<reference evidence="3" key="2">
    <citation type="submission" date="2020-11" db="EMBL/GenBank/DDBJ databases">
        <authorList>
            <person name="McCartney M.A."/>
            <person name="Auch B."/>
            <person name="Kono T."/>
            <person name="Mallez S."/>
            <person name="Becker A."/>
            <person name="Gohl D.M."/>
            <person name="Silverstein K.A.T."/>
            <person name="Koren S."/>
            <person name="Bechman K.B."/>
            <person name="Herman A."/>
            <person name="Abrahante J.E."/>
            <person name="Garbe J."/>
        </authorList>
    </citation>
    <scope>NUCLEOTIDE SEQUENCE</scope>
    <source>
        <strain evidence="3">Duluth1</strain>
        <tissue evidence="3">Whole animal</tissue>
    </source>
</reference>
<reference evidence="3" key="1">
    <citation type="journal article" date="2019" name="bioRxiv">
        <title>The Genome of the Zebra Mussel, Dreissena polymorpha: A Resource for Invasive Species Research.</title>
        <authorList>
            <person name="McCartney M.A."/>
            <person name="Auch B."/>
            <person name="Kono T."/>
            <person name="Mallez S."/>
            <person name="Zhang Y."/>
            <person name="Obille A."/>
            <person name="Becker A."/>
            <person name="Abrahante J.E."/>
            <person name="Garbe J."/>
            <person name="Badalamenti J.P."/>
            <person name="Herman A."/>
            <person name="Mangelson H."/>
            <person name="Liachko I."/>
            <person name="Sullivan S."/>
            <person name="Sone E.D."/>
            <person name="Koren S."/>
            <person name="Silverstein K.A.T."/>
            <person name="Beckman K.B."/>
            <person name="Gohl D.M."/>
        </authorList>
    </citation>
    <scope>NUCLEOTIDE SEQUENCE</scope>
    <source>
        <strain evidence="3">Duluth1</strain>
        <tissue evidence="3">Whole animal</tissue>
    </source>
</reference>
<feature type="region of interest" description="Disordered" evidence="1">
    <location>
        <begin position="1"/>
        <end position="36"/>
    </location>
</feature>
<keyword evidence="4" id="KW-1185">Reference proteome</keyword>
<sequence length="97" mass="11019">MRASYRTVPSPIDSRISDVTEGIPNERRQQSSDDTFGRRCYRAGRLQKRLQWTLAVVDELLTGNDGLTRAARLGISSRITTRPTVKLYPLEVHCDDN</sequence>
<dbReference type="Pfam" id="PF18701">
    <property type="entry name" value="DUF5641"/>
    <property type="match status" value="1"/>
</dbReference>
<feature type="domain" description="DUF5641" evidence="2">
    <location>
        <begin position="45"/>
        <end position="90"/>
    </location>
</feature>
<evidence type="ECO:0000313" key="4">
    <source>
        <dbReference type="Proteomes" id="UP000828390"/>
    </source>
</evidence>
<protein>
    <recommendedName>
        <fullName evidence="2">DUF5641 domain-containing protein</fullName>
    </recommendedName>
</protein>
<proteinExistence type="predicted"/>
<evidence type="ECO:0000256" key="1">
    <source>
        <dbReference type="SAM" id="MobiDB-lite"/>
    </source>
</evidence>
<dbReference type="EMBL" id="JAIWYP010000004">
    <property type="protein sequence ID" value="KAH3838326.1"/>
    <property type="molecule type" value="Genomic_DNA"/>
</dbReference>
<gene>
    <name evidence="3" type="ORF">DPMN_111734</name>
</gene>
<evidence type="ECO:0000259" key="2">
    <source>
        <dbReference type="Pfam" id="PF18701"/>
    </source>
</evidence>
<evidence type="ECO:0000313" key="3">
    <source>
        <dbReference type="EMBL" id="KAH3838326.1"/>
    </source>
</evidence>
<dbReference type="Proteomes" id="UP000828390">
    <property type="component" value="Unassembled WGS sequence"/>
</dbReference>
<comment type="caution">
    <text evidence="3">The sequence shown here is derived from an EMBL/GenBank/DDBJ whole genome shotgun (WGS) entry which is preliminary data.</text>
</comment>
<dbReference type="InterPro" id="IPR040676">
    <property type="entry name" value="DUF5641"/>
</dbReference>
<feature type="compositionally biased region" description="Basic and acidic residues" evidence="1">
    <location>
        <begin position="24"/>
        <end position="36"/>
    </location>
</feature>